<sequence>MGSASGSSPRPGSGGDRRDPGPGAPRRSGEWRAGARPRPRSAPSRAPRVGMNRRPAWLETFQARPRGSKAAVRARWW</sequence>
<gene>
    <name evidence="2" type="ORF">EII35_12990</name>
</gene>
<feature type="region of interest" description="Disordered" evidence="1">
    <location>
        <begin position="1"/>
        <end position="55"/>
    </location>
</feature>
<protein>
    <submittedName>
        <fullName evidence="2">Uncharacterized protein</fullName>
    </submittedName>
</protein>
<name>A0A3P1WR12_9ACTN</name>
<organism evidence="2 3">
    <name type="scientific">Arachnia propionica</name>
    <dbReference type="NCBI Taxonomy" id="1750"/>
    <lineage>
        <taxon>Bacteria</taxon>
        <taxon>Bacillati</taxon>
        <taxon>Actinomycetota</taxon>
        <taxon>Actinomycetes</taxon>
        <taxon>Propionibacteriales</taxon>
        <taxon>Propionibacteriaceae</taxon>
        <taxon>Arachnia</taxon>
    </lineage>
</organism>
<evidence type="ECO:0000313" key="3">
    <source>
        <dbReference type="Proteomes" id="UP000280935"/>
    </source>
</evidence>
<dbReference type="Proteomes" id="UP000280935">
    <property type="component" value="Unassembled WGS sequence"/>
</dbReference>
<evidence type="ECO:0000313" key="2">
    <source>
        <dbReference type="EMBL" id="RRD48406.1"/>
    </source>
</evidence>
<accession>A0A3P1WR12</accession>
<feature type="compositionally biased region" description="Low complexity" evidence="1">
    <location>
        <begin position="1"/>
        <end position="11"/>
    </location>
</feature>
<proteinExistence type="predicted"/>
<comment type="caution">
    <text evidence="2">The sequence shown here is derived from an EMBL/GenBank/DDBJ whole genome shotgun (WGS) entry which is preliminary data.</text>
</comment>
<dbReference type="EMBL" id="RQYT01000041">
    <property type="protein sequence ID" value="RRD48406.1"/>
    <property type="molecule type" value="Genomic_DNA"/>
</dbReference>
<evidence type="ECO:0000256" key="1">
    <source>
        <dbReference type="SAM" id="MobiDB-lite"/>
    </source>
</evidence>
<reference evidence="2 3" key="1">
    <citation type="submission" date="2018-11" db="EMBL/GenBank/DDBJ databases">
        <title>Genomes From Bacteria Associated with the Canine Oral Cavity: a Test Case for Automated Genome-Based Taxonomic Assignment.</title>
        <authorList>
            <person name="Coil D.A."/>
            <person name="Jospin G."/>
            <person name="Darling A.E."/>
            <person name="Wallis C."/>
            <person name="Davis I.J."/>
            <person name="Harris S."/>
            <person name="Eisen J.A."/>
            <person name="Holcombe L.J."/>
            <person name="O'Flynn C."/>
        </authorList>
    </citation>
    <scope>NUCLEOTIDE SEQUENCE [LARGE SCALE GENOMIC DNA]</scope>
    <source>
        <strain evidence="2 3">OH2822_COT-296</strain>
    </source>
</reference>
<feature type="compositionally biased region" description="Low complexity" evidence="1">
    <location>
        <begin position="32"/>
        <end position="48"/>
    </location>
</feature>
<dbReference type="AlphaFoldDB" id="A0A3P1WR12"/>